<dbReference type="InterPro" id="IPR037522">
    <property type="entry name" value="HD_GYP_dom"/>
</dbReference>
<dbReference type="Proteomes" id="UP000245125">
    <property type="component" value="Unassembled WGS sequence"/>
</dbReference>
<dbReference type="CDD" id="cd00077">
    <property type="entry name" value="HDc"/>
    <property type="match status" value="1"/>
</dbReference>
<dbReference type="AlphaFoldDB" id="A0A2U3QF00"/>
<dbReference type="SMART" id="SM00471">
    <property type="entry name" value="HDc"/>
    <property type="match status" value="1"/>
</dbReference>
<keyword evidence="4" id="KW-1185">Reference proteome</keyword>
<dbReference type="SUPFAM" id="SSF109604">
    <property type="entry name" value="HD-domain/PDEase-like"/>
    <property type="match status" value="1"/>
</dbReference>
<dbReference type="SMART" id="SM01080">
    <property type="entry name" value="CHASE2"/>
    <property type="match status" value="1"/>
</dbReference>
<dbReference type="PANTHER" id="PTHR45228:SF5">
    <property type="entry name" value="CYCLIC DI-GMP PHOSPHODIESTERASE VC_1348-RELATED"/>
    <property type="match status" value="1"/>
</dbReference>
<keyword evidence="3" id="KW-0378">Hydrolase</keyword>
<evidence type="ECO:0000256" key="1">
    <source>
        <dbReference type="SAM" id="Phobius"/>
    </source>
</evidence>
<organism evidence="3 4">
    <name type="scientific">Candidatus Sulfobium mesophilum</name>
    <dbReference type="NCBI Taxonomy" id="2016548"/>
    <lineage>
        <taxon>Bacteria</taxon>
        <taxon>Pseudomonadati</taxon>
        <taxon>Nitrospirota</taxon>
        <taxon>Nitrospiria</taxon>
        <taxon>Nitrospirales</taxon>
        <taxon>Nitrospiraceae</taxon>
        <taxon>Candidatus Sulfobium</taxon>
    </lineage>
</organism>
<keyword evidence="1" id="KW-0472">Membrane</keyword>
<sequence length="678" mass="74205">MSDSAAKNRPPRRLISLREGRSLLIGTGFLLTLISVLLLLFPSALIQQTELRLYDVMLTANGTPKQHTSPVIVGIDEDSLESYGQWPWPRYRLAQLVKRLRELGAGVIVLDFLMPEPDRTSPDLIMAERQRDMGQGVSPTSSSAVRDTNSKQLADALTGAKAIIGYYVDFSGTVKASREKAPALPQGLVVTGSKGSDTNWPLPTGFIRSIPLLSSAAGAEGFTNAQNDMDGVLRRVPLLIKLNEIYYPSLALGAVLLGSSKRSLFLTNTSGETKLLWGASTIPLDRQGNLLLDFRGKGRPFEYFSAGAILSRGLSTESLRGRIVLVGVSAKGLGDLHLVPLGRTLNGLEIQATIVDNILSDAFISRPGWSLGAELCAVILLGFLSTWLISRPGFVLTFITGLAGTLSCYWGGKELLIARGLFISPFLPMMTLVMITTALSLLKYGIEAHKLQQRTSVLLEAQDTIILSMLALTEARDKETGGHILRTQKYVQTLARQLANSSRRGELDVIAVELLAKSAPLHDIGKVGIPDAILNKRDQLSPEEFSIMKSHTLIGADALARTVSRTGHPENLDFLQYARQMIESHHERWNGSGYPRGLKGADIPLAGRLMALADVYDAITSSRVYKRAFPHQEAKRYILNESGRLFDPEVVNAFIAREEEFMHIANTFADNNRQGENH</sequence>
<dbReference type="OrthoDB" id="9776250at2"/>
<keyword evidence="1" id="KW-0812">Transmembrane</keyword>
<feature type="transmembrane region" description="Helical" evidence="1">
    <location>
        <begin position="21"/>
        <end position="41"/>
    </location>
</feature>
<dbReference type="PROSITE" id="PS51832">
    <property type="entry name" value="HD_GYP"/>
    <property type="match status" value="1"/>
</dbReference>
<keyword evidence="1" id="KW-1133">Transmembrane helix</keyword>
<dbReference type="InterPro" id="IPR003607">
    <property type="entry name" value="HD/PDEase_dom"/>
</dbReference>
<dbReference type="InterPro" id="IPR052020">
    <property type="entry name" value="Cyclic_di-GMP/3'3'-cGAMP_PDE"/>
</dbReference>
<feature type="domain" description="HD-GYP" evidence="2">
    <location>
        <begin position="458"/>
        <end position="670"/>
    </location>
</feature>
<evidence type="ECO:0000313" key="3">
    <source>
        <dbReference type="EMBL" id="SPP99920.1"/>
    </source>
</evidence>
<dbReference type="Pfam" id="PF05226">
    <property type="entry name" value="CHASE2"/>
    <property type="match status" value="1"/>
</dbReference>
<accession>A0A2U3QF00</accession>
<feature type="transmembrane region" description="Helical" evidence="1">
    <location>
        <begin position="394"/>
        <end position="412"/>
    </location>
</feature>
<dbReference type="Gene3D" id="1.10.3210.10">
    <property type="entry name" value="Hypothetical protein af1432"/>
    <property type="match status" value="1"/>
</dbReference>
<name>A0A2U3QF00_9BACT</name>
<dbReference type="PANTHER" id="PTHR45228">
    <property type="entry name" value="CYCLIC DI-GMP PHOSPHODIESTERASE TM_0186-RELATED"/>
    <property type="match status" value="1"/>
</dbReference>
<evidence type="ECO:0000259" key="2">
    <source>
        <dbReference type="PROSITE" id="PS51832"/>
    </source>
</evidence>
<reference evidence="4" key="1">
    <citation type="submission" date="2018-03" db="EMBL/GenBank/DDBJ databases">
        <authorList>
            <person name="Zecchin S."/>
        </authorList>
    </citation>
    <scope>NUCLEOTIDE SEQUENCE [LARGE SCALE GENOMIC DNA]</scope>
</reference>
<evidence type="ECO:0000313" key="4">
    <source>
        <dbReference type="Proteomes" id="UP000245125"/>
    </source>
</evidence>
<dbReference type="EMBL" id="OUUY01000035">
    <property type="protein sequence ID" value="SPP99920.1"/>
    <property type="molecule type" value="Genomic_DNA"/>
</dbReference>
<gene>
    <name evidence="3" type="ORF">NBG4_130043</name>
</gene>
<dbReference type="InterPro" id="IPR007890">
    <property type="entry name" value="CHASE2"/>
</dbReference>
<feature type="transmembrane region" description="Helical" evidence="1">
    <location>
        <begin position="418"/>
        <end position="442"/>
    </location>
</feature>
<protein>
    <submittedName>
        <fullName evidence="3">Metal-dependent phosphohydrolase, HD subdomain:CHASE2</fullName>
    </submittedName>
</protein>
<dbReference type="Pfam" id="PF13487">
    <property type="entry name" value="HD_5"/>
    <property type="match status" value="1"/>
</dbReference>
<dbReference type="GO" id="GO:0016787">
    <property type="term" value="F:hydrolase activity"/>
    <property type="evidence" value="ECO:0007669"/>
    <property type="project" value="UniProtKB-KW"/>
</dbReference>
<proteinExistence type="predicted"/>